<dbReference type="InterPro" id="IPR041335">
    <property type="entry name" value="HSM3_N"/>
</dbReference>
<dbReference type="GO" id="GO:0005737">
    <property type="term" value="C:cytoplasm"/>
    <property type="evidence" value="ECO:0007669"/>
    <property type="project" value="UniProtKB-SubCell"/>
</dbReference>
<dbReference type="GO" id="GO:0006281">
    <property type="term" value="P:DNA repair"/>
    <property type="evidence" value="ECO:0007669"/>
    <property type="project" value="UniProtKB-KW"/>
</dbReference>
<dbReference type="Proteomes" id="UP000190831">
    <property type="component" value="Chromosome F"/>
</dbReference>
<feature type="domain" description="DNA mismatch repair protein HSM3 C-terminal" evidence="9">
    <location>
        <begin position="305"/>
        <end position="479"/>
    </location>
</feature>
<comment type="similarity">
    <text evidence="2">Belongs to the proteasome subunit S5B/HSM3 family.</text>
</comment>
<keyword evidence="12" id="KW-1185">Reference proteome</keyword>
<evidence type="ECO:0000256" key="3">
    <source>
        <dbReference type="ARBA" id="ARBA00019167"/>
    </source>
</evidence>
<reference evidence="12" key="1">
    <citation type="submission" date="2016-03" db="EMBL/GenBank/DDBJ databases">
        <authorList>
            <person name="Devillers H."/>
        </authorList>
    </citation>
    <scope>NUCLEOTIDE SEQUENCE [LARGE SCALE GENOMIC DNA]</scope>
</reference>
<keyword evidence="4" id="KW-0963">Cytoplasm</keyword>
<protein>
    <recommendedName>
        <fullName evidence="3">DNA mismatch repair protein HSM3</fullName>
    </recommendedName>
</protein>
<dbReference type="Pfam" id="PF18794">
    <property type="entry name" value="HSM3_C"/>
    <property type="match status" value="1"/>
</dbReference>
<evidence type="ECO:0000259" key="10">
    <source>
        <dbReference type="Pfam" id="PF18795"/>
    </source>
</evidence>
<dbReference type="OMA" id="YMEQMVL"/>
<evidence type="ECO:0000256" key="6">
    <source>
        <dbReference type="ARBA" id="ARBA00023186"/>
    </source>
</evidence>
<evidence type="ECO:0000256" key="1">
    <source>
        <dbReference type="ARBA" id="ARBA00004496"/>
    </source>
</evidence>
<evidence type="ECO:0000256" key="7">
    <source>
        <dbReference type="ARBA" id="ARBA00023204"/>
    </source>
</evidence>
<dbReference type="OrthoDB" id="4074002at2759"/>
<gene>
    <name evidence="11" type="ORF">LAFE_0F07998G</name>
</gene>
<proteinExistence type="inferred from homology"/>
<dbReference type="Gene3D" id="1.25.10.50">
    <property type="match status" value="1"/>
</dbReference>
<keyword evidence="7" id="KW-0234">DNA repair</keyword>
<keyword evidence="5" id="KW-0227">DNA damage</keyword>
<evidence type="ECO:0000256" key="2">
    <source>
        <dbReference type="ARBA" id="ARBA00006823"/>
    </source>
</evidence>
<organism evidence="11 12">
    <name type="scientific">Lachancea fermentati</name>
    <name type="common">Zygosaccharomyces fermentati</name>
    <dbReference type="NCBI Taxonomy" id="4955"/>
    <lineage>
        <taxon>Eukaryota</taxon>
        <taxon>Fungi</taxon>
        <taxon>Dikarya</taxon>
        <taxon>Ascomycota</taxon>
        <taxon>Saccharomycotina</taxon>
        <taxon>Saccharomycetes</taxon>
        <taxon>Saccharomycetales</taxon>
        <taxon>Saccharomycetaceae</taxon>
        <taxon>Lachancea</taxon>
    </lineage>
</organism>
<dbReference type="Pfam" id="PF18795">
    <property type="entry name" value="HSM3_N"/>
    <property type="match status" value="1"/>
</dbReference>
<evidence type="ECO:0000256" key="4">
    <source>
        <dbReference type="ARBA" id="ARBA00022490"/>
    </source>
</evidence>
<sequence length="479" mass="55252">MAADQVHSQLQDLLEKLVTCIRNRDYVSLNKLMAKASLDFSVSTSINCDPKSFLTEMRSLLYLTDDETLDYDLTVEMLDRVISISPFEEVLEVFTVDNLRAALLCQIRPLQISACKVLERSYPKGLFACSDLFDILLKLLFEPMTDVVLVNEIEVVFERLKTDALVRRRVLEDNLLTLENVKECSDPVLLARLYKILGVFFECITRTEFKPELFITSKEDIMRFIDVDILLFINVTSYYCDLLECIKMKPTNPSPLVWALSYIVPALEVYGYIYKNLNQMIDVKHFGRAYIFRLLRAISNLDDLSFFESFDKNYINLSSTNPDISNFLAFINPRYLLEFHKELLADLFSVKPSSLNIARNILTNESCFHFLKDKFTSAAILDMPYLEQMVLLEKMTLYKYSAIFLLHNLPQVMTNLIEADGRNVTERETANLRREAIENLLHLNAEALNVWKIPLEEAYGRIIGRSTRVTGAEIASTFI</sequence>
<evidence type="ECO:0000256" key="8">
    <source>
        <dbReference type="ARBA" id="ARBA00024671"/>
    </source>
</evidence>
<comment type="function">
    <text evidence="8">Involved in DNA mismatch repair in slow-growing cells. Acts as a chaperone during the assembly of the 26S proteasome, specifically of the base subcomplex of the 19S regulatory complex (RC).</text>
</comment>
<dbReference type="CDD" id="cd12794">
    <property type="entry name" value="Hsm3_like"/>
    <property type="match status" value="1"/>
</dbReference>
<feature type="domain" description="DNA mismatch repair protein HSM3 N-terminal" evidence="10">
    <location>
        <begin position="11"/>
        <end position="244"/>
    </location>
</feature>
<keyword evidence="6" id="KW-0143">Chaperone</keyword>
<dbReference type="EMBL" id="LT598490">
    <property type="protein sequence ID" value="SCW02509.1"/>
    <property type="molecule type" value="Genomic_DNA"/>
</dbReference>
<name>A0A1G4MF65_LACFM</name>
<dbReference type="Gene3D" id="1.25.40.580">
    <property type="match status" value="1"/>
</dbReference>
<dbReference type="AlphaFoldDB" id="A0A1G4MF65"/>
<dbReference type="InterPro" id="IPR040752">
    <property type="entry name" value="HSM3_C"/>
</dbReference>
<evidence type="ECO:0000313" key="12">
    <source>
        <dbReference type="Proteomes" id="UP000190831"/>
    </source>
</evidence>
<comment type="subcellular location">
    <subcellularLocation>
        <location evidence="1">Cytoplasm</location>
    </subcellularLocation>
</comment>
<evidence type="ECO:0000256" key="5">
    <source>
        <dbReference type="ARBA" id="ARBA00022763"/>
    </source>
</evidence>
<evidence type="ECO:0000259" key="9">
    <source>
        <dbReference type="Pfam" id="PF18794"/>
    </source>
</evidence>
<dbReference type="STRING" id="4955.A0A1G4MF65"/>
<accession>A0A1G4MF65</accession>
<evidence type="ECO:0000313" key="11">
    <source>
        <dbReference type="EMBL" id="SCW02509.1"/>
    </source>
</evidence>